<evidence type="ECO:0000313" key="2">
    <source>
        <dbReference type="Proteomes" id="UP000810207"/>
    </source>
</evidence>
<dbReference type="EMBL" id="JAGIKV010000003">
    <property type="protein sequence ID" value="MBP2244447.1"/>
    <property type="molecule type" value="Genomic_DNA"/>
</dbReference>
<name>A0ABS4RNI1_PAEXY</name>
<evidence type="ECO:0000313" key="1">
    <source>
        <dbReference type="EMBL" id="MBP2244447.1"/>
    </source>
</evidence>
<sequence>MYNIGKYKRRKELPMRKKIWAILLVIAVIGMIPVTAISTTTVAESHEILGEDLPESLRYDSNHPDIIYVKDCGVYEKVDSSLVNYGEEEVVFDDVQKVTDKTNVIVAYDATYIKKGEWE</sequence>
<comment type="caution">
    <text evidence="1">The sequence shown here is derived from an EMBL/GenBank/DDBJ whole genome shotgun (WGS) entry which is preliminary data.</text>
</comment>
<reference evidence="1 2" key="1">
    <citation type="submission" date="2021-03" db="EMBL/GenBank/DDBJ databases">
        <title>Genomic Encyclopedia of Type Strains, Phase IV (KMG-IV): sequencing the most valuable type-strain genomes for metagenomic binning, comparative biology and taxonomic classification.</title>
        <authorList>
            <person name="Goeker M."/>
        </authorList>
    </citation>
    <scope>NUCLEOTIDE SEQUENCE [LARGE SCALE GENOMIC DNA]</scope>
    <source>
        <strain evidence="1 2">DSM 21292</strain>
    </source>
</reference>
<accession>A0ABS4RNI1</accession>
<organism evidence="1 2">
    <name type="scientific">Paenibacillus xylanexedens</name>
    <dbReference type="NCBI Taxonomy" id="528191"/>
    <lineage>
        <taxon>Bacteria</taxon>
        <taxon>Bacillati</taxon>
        <taxon>Bacillota</taxon>
        <taxon>Bacilli</taxon>
        <taxon>Bacillales</taxon>
        <taxon>Paenibacillaceae</taxon>
        <taxon>Paenibacillus</taxon>
    </lineage>
</organism>
<keyword evidence="2" id="KW-1185">Reference proteome</keyword>
<dbReference type="Proteomes" id="UP000810207">
    <property type="component" value="Unassembled WGS sequence"/>
</dbReference>
<protein>
    <submittedName>
        <fullName evidence="1">Uncharacterized protein</fullName>
    </submittedName>
</protein>
<gene>
    <name evidence="1" type="ORF">J2Z28_001060</name>
</gene>
<proteinExistence type="predicted"/>